<accession>A0ACC1R6N4</accession>
<evidence type="ECO:0000313" key="1">
    <source>
        <dbReference type="EMBL" id="KAJ3497857.1"/>
    </source>
</evidence>
<gene>
    <name evidence="1" type="ORF">NLG97_g1582</name>
</gene>
<proteinExistence type="predicted"/>
<evidence type="ECO:0000313" key="2">
    <source>
        <dbReference type="Proteomes" id="UP001148737"/>
    </source>
</evidence>
<protein>
    <submittedName>
        <fullName evidence="1">Uncharacterized protein</fullName>
    </submittedName>
</protein>
<keyword evidence="2" id="KW-1185">Reference proteome</keyword>
<name>A0ACC1R6N4_9HYPO</name>
<sequence>MSTATAPPSLRPKQKQFTVAIVGGGISGLTLANALIRKGIQVQVYEAADAFSEVGLGLAISPAAHRILTSMGSEVSEAYENIVTTHSDSPGYEQFRETWFEIVQTAGDRAGQVLLDLQAPPSGQTSVKRTDILDALARFLPPGATRFGKRLSYLRQGTDNVLLGFEDGTWADADIVIGCDGVHSRVKEFVLGDAIDQFRPQYSGMHAYRAVVDMETMVQAVGERRARVSTFYIGKGSYAVTYPIMRANKVNIGLFKSDPSCWEENLWVAPATRETMEQDFAHMGPAVSALMQNVTDTSKWALFDSPDLMRFCDGRVALLGDAAHASTPHQGSGLGQGIEDAHLLAELLSDASVKTTSDAMLALEAYDAVRRPRSQKAVSTSREHAEILCGTHPMCGGTDSDNLLAYWQERFRWLWDVDPKKQNSERIRPIGILIREISCASAEVPGTLSVNATNTGDVTMALSGSSSFYLDNTEFFQNGSNILTAPWGDVSKSFTSPVSSKAVPVTGYYWSKPYPGQSLGGHQVYLSVGSEMPLSEQIVQNSTTVLSSLTFGAPGSLMSNGKPVPMDPSWYVCRHIFISTKPEVKQAVDGGDGKCGFLPDACAKDLRASLTQNWGTADDTSMCSAFVFDNIPDSCFDAFGKARQDVIAFDSKVLADHDNGLLQTSQAQQPYSWRMGTGFHDPYSAQAYQAAANRTYMVATVWGYSKGSKDTTVPQVSFGCVSGGDAYIPVPPPSSTSTSTTTSKPTSTSTSSSTSTSTPTPTPTNLIFSDDFSANSMDKWSIAEGKFSADQGAMVAFNPGGKAVVKGKTVTDFIYEADVKVTAQSGGNGGFIFRVTGAGSGADNYHGYYAGILNGGVVLGMADGGWHQLSQVNAADVVANASYRMRVVAKGNMISVYVGDMSKPRISVRDGTYTTGGVGVRAFNTLMFVDNVKVTKS</sequence>
<dbReference type="EMBL" id="JANAKD010000085">
    <property type="protein sequence ID" value="KAJ3497857.1"/>
    <property type="molecule type" value="Genomic_DNA"/>
</dbReference>
<dbReference type="Proteomes" id="UP001148737">
    <property type="component" value="Unassembled WGS sequence"/>
</dbReference>
<comment type="caution">
    <text evidence="1">The sequence shown here is derived from an EMBL/GenBank/DDBJ whole genome shotgun (WGS) entry which is preliminary data.</text>
</comment>
<organism evidence="1 2">
    <name type="scientific">Lecanicillium saksenae</name>
    <dbReference type="NCBI Taxonomy" id="468837"/>
    <lineage>
        <taxon>Eukaryota</taxon>
        <taxon>Fungi</taxon>
        <taxon>Dikarya</taxon>
        <taxon>Ascomycota</taxon>
        <taxon>Pezizomycotina</taxon>
        <taxon>Sordariomycetes</taxon>
        <taxon>Hypocreomycetidae</taxon>
        <taxon>Hypocreales</taxon>
        <taxon>Cordycipitaceae</taxon>
        <taxon>Lecanicillium</taxon>
    </lineage>
</organism>
<reference evidence="1" key="1">
    <citation type="submission" date="2022-07" db="EMBL/GenBank/DDBJ databases">
        <title>Genome Sequence of Lecanicillium saksenae.</title>
        <authorList>
            <person name="Buettner E."/>
        </authorList>
    </citation>
    <scope>NUCLEOTIDE SEQUENCE</scope>
    <source>
        <strain evidence="1">VT-O1</strain>
    </source>
</reference>